<gene>
    <name evidence="2" type="ORF">HNQ44_001849</name>
</gene>
<dbReference type="Proteomes" id="UP000525923">
    <property type="component" value="Unassembled WGS sequence"/>
</dbReference>
<dbReference type="OrthoDB" id="2427914at2"/>
<reference evidence="2 3" key="1">
    <citation type="submission" date="2020-08" db="EMBL/GenBank/DDBJ databases">
        <title>Genomic Encyclopedia of Type Strains, Phase IV (KMG-IV): sequencing the most valuable type-strain genomes for metagenomic binning, comparative biology and taxonomic classification.</title>
        <authorList>
            <person name="Goeker M."/>
        </authorList>
    </citation>
    <scope>NUCLEOTIDE SEQUENCE [LARGE SCALE GENOMIC DNA]</scope>
    <source>
        <strain evidence="2 3">DSM 15895</strain>
    </source>
</reference>
<feature type="transmembrane region" description="Helical" evidence="1">
    <location>
        <begin position="7"/>
        <end position="29"/>
    </location>
</feature>
<dbReference type="AlphaFoldDB" id="A0A7W8CS70"/>
<evidence type="ECO:0000313" key="3">
    <source>
        <dbReference type="Proteomes" id="UP000525923"/>
    </source>
</evidence>
<keyword evidence="3" id="KW-1185">Reference proteome</keyword>
<name>A0A7W8CS70_9BACL</name>
<keyword evidence="1" id="KW-0472">Membrane</keyword>
<organism evidence="2 3">
    <name type="scientific">Planococcus koreensis</name>
    <dbReference type="NCBI Taxonomy" id="112331"/>
    <lineage>
        <taxon>Bacteria</taxon>
        <taxon>Bacillati</taxon>
        <taxon>Bacillota</taxon>
        <taxon>Bacilli</taxon>
        <taxon>Bacillales</taxon>
        <taxon>Caryophanaceae</taxon>
        <taxon>Planococcus</taxon>
    </lineage>
</organism>
<keyword evidence="1" id="KW-0812">Transmembrane</keyword>
<sequence length="184" mass="21717">MKKRLWLFLAMLIGLIAIGILLVLFMFYYEPAPDRNDVEEMVSASNLEEFGEVEGSYLLTPRNYGFYNDDSIYIVEQYLHEGGDYGNRYVVIKEGIAVTNDDEPAVDQIYAKGEVQDGYLDDFQIRSKHQMIVYTDNEKIEEKWIFKVTYKYDGVYFLSFLLPEETEENRFNLFTEGYQQFLEF</sequence>
<dbReference type="RefSeq" id="WP_135504606.1">
    <property type="nucleotide sequence ID" value="NZ_JACHHE010000004.1"/>
</dbReference>
<evidence type="ECO:0000313" key="2">
    <source>
        <dbReference type="EMBL" id="MBB5180421.1"/>
    </source>
</evidence>
<accession>A0A7W8CS70</accession>
<dbReference type="EMBL" id="JACHHE010000004">
    <property type="protein sequence ID" value="MBB5180421.1"/>
    <property type="molecule type" value="Genomic_DNA"/>
</dbReference>
<protein>
    <submittedName>
        <fullName evidence="2">Uncharacterized protein</fullName>
    </submittedName>
</protein>
<keyword evidence="1" id="KW-1133">Transmembrane helix</keyword>
<comment type="caution">
    <text evidence="2">The sequence shown here is derived from an EMBL/GenBank/DDBJ whole genome shotgun (WGS) entry which is preliminary data.</text>
</comment>
<proteinExistence type="predicted"/>
<evidence type="ECO:0000256" key="1">
    <source>
        <dbReference type="SAM" id="Phobius"/>
    </source>
</evidence>